<keyword evidence="2" id="KW-1185">Reference proteome</keyword>
<gene>
    <name evidence="1" type="ORF">JKP88DRAFT_250756</name>
</gene>
<accession>A0A835ZHU8</accession>
<comment type="caution">
    <text evidence="1">The sequence shown here is derived from an EMBL/GenBank/DDBJ whole genome shotgun (WGS) entry which is preliminary data.</text>
</comment>
<organism evidence="1 2">
    <name type="scientific">Tribonema minus</name>
    <dbReference type="NCBI Taxonomy" id="303371"/>
    <lineage>
        <taxon>Eukaryota</taxon>
        <taxon>Sar</taxon>
        <taxon>Stramenopiles</taxon>
        <taxon>Ochrophyta</taxon>
        <taxon>PX clade</taxon>
        <taxon>Xanthophyceae</taxon>
        <taxon>Tribonematales</taxon>
        <taxon>Tribonemataceae</taxon>
        <taxon>Tribonema</taxon>
    </lineage>
</organism>
<evidence type="ECO:0000313" key="1">
    <source>
        <dbReference type="EMBL" id="KAG5192449.1"/>
    </source>
</evidence>
<sequence>MAACCRARALRAAIDEATDTTVWQKLRLELCTLLWLAQDAYERLHLAETHEDWFPLPTSSQGEGGGVAEEMDLTQQCTWSQADTTIDMTVLPPPPPPPALLPQERKLLVEQLQELLDGRAQKCPLNNDDGLQQLVDEYLR</sequence>
<evidence type="ECO:0000313" key="2">
    <source>
        <dbReference type="Proteomes" id="UP000664859"/>
    </source>
</evidence>
<name>A0A835ZHU8_9STRA</name>
<proteinExistence type="predicted"/>
<protein>
    <submittedName>
        <fullName evidence="1">Uncharacterized protein</fullName>
    </submittedName>
</protein>
<dbReference type="AlphaFoldDB" id="A0A835ZHU8"/>
<dbReference type="EMBL" id="JAFCMP010000005">
    <property type="protein sequence ID" value="KAG5192449.1"/>
    <property type="molecule type" value="Genomic_DNA"/>
</dbReference>
<reference evidence="1" key="1">
    <citation type="submission" date="2021-02" db="EMBL/GenBank/DDBJ databases">
        <title>First Annotated Genome of the Yellow-green Alga Tribonema minus.</title>
        <authorList>
            <person name="Mahan K.M."/>
        </authorList>
    </citation>
    <scope>NUCLEOTIDE SEQUENCE</scope>
    <source>
        <strain evidence="1">UTEX B ZZ1240</strain>
    </source>
</reference>
<dbReference type="Proteomes" id="UP000664859">
    <property type="component" value="Unassembled WGS sequence"/>
</dbReference>